<dbReference type="InterPro" id="IPR000182">
    <property type="entry name" value="GNAT_dom"/>
</dbReference>
<dbReference type="Pfam" id="PF13302">
    <property type="entry name" value="Acetyltransf_3"/>
    <property type="match status" value="1"/>
</dbReference>
<dbReference type="InterPro" id="IPR051531">
    <property type="entry name" value="N-acetyltransferase"/>
</dbReference>
<dbReference type="Gene3D" id="3.40.630.30">
    <property type="match status" value="1"/>
</dbReference>
<feature type="domain" description="N-acetyltransferase" evidence="1">
    <location>
        <begin position="13"/>
        <end position="140"/>
    </location>
</feature>
<dbReference type="PANTHER" id="PTHR43792">
    <property type="entry name" value="GNAT FAMILY, PUTATIVE (AFU_ORTHOLOGUE AFUA_3G00765)-RELATED-RELATED"/>
    <property type="match status" value="1"/>
</dbReference>
<dbReference type="SUPFAM" id="SSF55729">
    <property type="entry name" value="Acyl-CoA N-acyltransferases (Nat)"/>
    <property type="match status" value="1"/>
</dbReference>
<dbReference type="EMBL" id="JBCEWA010000009">
    <property type="protein sequence ID" value="MEL5989188.1"/>
    <property type="molecule type" value="Genomic_DNA"/>
</dbReference>
<comment type="caution">
    <text evidence="2">The sequence shown here is derived from an EMBL/GenBank/DDBJ whole genome shotgun (WGS) entry which is preliminary data.</text>
</comment>
<dbReference type="GeneID" id="97821797"/>
<evidence type="ECO:0000313" key="2">
    <source>
        <dbReference type="EMBL" id="MEL5989188.1"/>
    </source>
</evidence>
<dbReference type="Proteomes" id="UP001398420">
    <property type="component" value="Unassembled WGS sequence"/>
</dbReference>
<protein>
    <submittedName>
        <fullName evidence="2">GNAT family N-acetyltransferase</fullName>
    </submittedName>
</protein>
<gene>
    <name evidence="2" type="ORF">AAF454_12315</name>
</gene>
<dbReference type="RefSeq" id="WP_087682604.1">
    <property type="nucleotide sequence ID" value="NZ_BJOB01000029.1"/>
</dbReference>
<sequence length="186" mass="22393">MQKVYLQKLDIFYAERMSQLISEPAVREPLGLTENETSVASMMDFIREMQLEEMMGNHVARMIMNEDFELIGVITLHNIDEEMQTSHMSTWIGEPYWGKGYNRLAKEKMFYHAFMERHLRTVFAGARVENFRSRKAQRKLPYMRCNVERIYPEELLRLERREQAYCILNAVERTDFLNWYYQRVAI</sequence>
<reference evidence="2 3" key="1">
    <citation type="submission" date="2024-04" db="EMBL/GenBank/DDBJ databases">
        <authorList>
            <person name="Wu Y.S."/>
            <person name="Zhang L."/>
        </authorList>
    </citation>
    <scope>NUCLEOTIDE SEQUENCE [LARGE SCALE GENOMIC DNA]</scope>
    <source>
        <strain evidence="2 3">KG-01</strain>
    </source>
</reference>
<keyword evidence="3" id="KW-1185">Reference proteome</keyword>
<dbReference type="PANTHER" id="PTHR43792:SF1">
    <property type="entry name" value="N-ACETYLTRANSFERASE DOMAIN-CONTAINING PROTEIN"/>
    <property type="match status" value="1"/>
</dbReference>
<proteinExistence type="predicted"/>
<evidence type="ECO:0000313" key="3">
    <source>
        <dbReference type="Proteomes" id="UP001398420"/>
    </source>
</evidence>
<accession>A0ABU9LN04</accession>
<evidence type="ECO:0000259" key="1">
    <source>
        <dbReference type="Pfam" id="PF13302"/>
    </source>
</evidence>
<dbReference type="InterPro" id="IPR016181">
    <property type="entry name" value="Acyl_CoA_acyltransferase"/>
</dbReference>
<name>A0ABU9LN04_9BACL</name>
<organism evidence="2 3">
    <name type="scientific">Kurthia gibsonii</name>
    <dbReference type="NCBI Taxonomy" id="33946"/>
    <lineage>
        <taxon>Bacteria</taxon>
        <taxon>Bacillati</taxon>
        <taxon>Bacillota</taxon>
        <taxon>Bacilli</taxon>
        <taxon>Bacillales</taxon>
        <taxon>Caryophanaceae</taxon>
        <taxon>Kurthia</taxon>
    </lineage>
</organism>